<dbReference type="SUPFAM" id="SSF51556">
    <property type="entry name" value="Metallo-dependent hydrolases"/>
    <property type="match status" value="1"/>
</dbReference>
<dbReference type="Gene3D" id="3.20.20.140">
    <property type="entry name" value="Metal-dependent hydrolases"/>
    <property type="match status" value="2"/>
</dbReference>
<dbReference type="Pfam" id="PF07969">
    <property type="entry name" value="Amidohydro_3"/>
    <property type="match status" value="1"/>
</dbReference>
<feature type="domain" description="Amidohydrolase 3" evidence="1">
    <location>
        <begin position="156"/>
        <end position="257"/>
    </location>
</feature>
<comment type="caution">
    <text evidence="2">The sequence shown here is derived from an EMBL/GenBank/DDBJ whole genome shotgun (WGS) entry which is preliminary data.</text>
</comment>
<accession>A0A7V8FLH8</accession>
<gene>
    <name evidence="2" type="primary">dan_4</name>
    <name evidence="2" type="ORF">GAK30_03223</name>
</gene>
<evidence type="ECO:0000259" key="1">
    <source>
        <dbReference type="Pfam" id="PF07969"/>
    </source>
</evidence>
<dbReference type="InterPro" id="IPR011059">
    <property type="entry name" value="Metal-dep_hydrolase_composite"/>
</dbReference>
<dbReference type="InterPro" id="IPR032466">
    <property type="entry name" value="Metal_Hydrolase"/>
</dbReference>
<dbReference type="InterPro" id="IPR013108">
    <property type="entry name" value="Amidohydro_3"/>
</dbReference>
<dbReference type="GO" id="GO:0016810">
    <property type="term" value="F:hydrolase activity, acting on carbon-nitrogen (but not peptide) bonds"/>
    <property type="evidence" value="ECO:0007669"/>
    <property type="project" value="InterPro"/>
</dbReference>
<dbReference type="Proteomes" id="UP000461670">
    <property type="component" value="Unassembled WGS sequence"/>
</dbReference>
<sequence>MAEVLAPFGGVYASHLRDEGDHILAALDETFAIGRAGQAPVVVSHHKLIGPRNHGRSVQTLAHIRAAMASQPIALDCYPYCAGSTILRKDRIAMSSRIRITQSQPHPECAGQDLDAIATRWGVSQEAAADRLQPAGAIYFLMDEADVRRVLAFERTMIGSDGLPHDAIPHPRLWGTFPRVLGHYCREVGLFALEEAVHKMTGLTARHFRLPGRGVLRPGAFADVTVFDAQQIADRATWEAPTRPAQGIHSVIVNGQLAWQAGQATGQRNGRVVRLTDTALVPPSQS</sequence>
<protein>
    <submittedName>
        <fullName evidence="2">D-aminoacylase</fullName>
    </submittedName>
</protein>
<reference evidence="3" key="1">
    <citation type="journal article" date="2020" name="MBio">
        <title>Horizontal gene transfer to a defensive symbiont with a reduced genome amongst a multipartite beetle microbiome.</title>
        <authorList>
            <person name="Waterworth S.C."/>
            <person name="Florez L.V."/>
            <person name="Rees E.R."/>
            <person name="Hertweck C."/>
            <person name="Kaltenpoth M."/>
            <person name="Kwan J.C."/>
        </authorList>
    </citation>
    <scope>NUCLEOTIDE SEQUENCE [LARGE SCALE GENOMIC DNA]</scope>
</reference>
<dbReference type="AlphaFoldDB" id="A0A7V8FLH8"/>
<dbReference type="EMBL" id="WNDQ01000060">
    <property type="protein sequence ID" value="KAF1019255.1"/>
    <property type="molecule type" value="Genomic_DNA"/>
</dbReference>
<organism evidence="2 3">
    <name type="scientific">Paracidovorax wautersii</name>
    <dbReference type="NCBI Taxonomy" id="1177982"/>
    <lineage>
        <taxon>Bacteria</taxon>
        <taxon>Pseudomonadati</taxon>
        <taxon>Pseudomonadota</taxon>
        <taxon>Betaproteobacteria</taxon>
        <taxon>Burkholderiales</taxon>
        <taxon>Comamonadaceae</taxon>
        <taxon>Paracidovorax</taxon>
    </lineage>
</organism>
<name>A0A7V8FLH8_9BURK</name>
<evidence type="ECO:0000313" key="2">
    <source>
        <dbReference type="EMBL" id="KAF1019255.1"/>
    </source>
</evidence>
<dbReference type="SUPFAM" id="SSF51338">
    <property type="entry name" value="Composite domain of metallo-dependent hydrolases"/>
    <property type="match status" value="1"/>
</dbReference>
<evidence type="ECO:0000313" key="3">
    <source>
        <dbReference type="Proteomes" id="UP000461670"/>
    </source>
</evidence>
<proteinExistence type="predicted"/>